<feature type="transmembrane region" description="Helical" evidence="7">
    <location>
        <begin position="279"/>
        <end position="304"/>
    </location>
</feature>
<dbReference type="PANTHER" id="PTHR33048:SF47">
    <property type="entry name" value="INTEGRAL MEMBRANE PROTEIN-RELATED"/>
    <property type="match status" value="1"/>
</dbReference>
<dbReference type="InterPro" id="IPR049326">
    <property type="entry name" value="Rhodopsin_dom_fungi"/>
</dbReference>
<keyword evidence="2 7" id="KW-0812">Transmembrane</keyword>
<dbReference type="Proteomes" id="UP001283341">
    <property type="component" value="Unassembled WGS sequence"/>
</dbReference>
<keyword evidence="10" id="KW-1185">Reference proteome</keyword>
<evidence type="ECO:0000256" key="5">
    <source>
        <dbReference type="ARBA" id="ARBA00038359"/>
    </source>
</evidence>
<reference evidence="9" key="1">
    <citation type="journal article" date="2023" name="Mol. Phylogenet. Evol.">
        <title>Genome-scale phylogeny and comparative genomics of the fungal order Sordariales.</title>
        <authorList>
            <person name="Hensen N."/>
            <person name="Bonometti L."/>
            <person name="Westerberg I."/>
            <person name="Brannstrom I.O."/>
            <person name="Guillou S."/>
            <person name="Cros-Aarteil S."/>
            <person name="Calhoun S."/>
            <person name="Haridas S."/>
            <person name="Kuo A."/>
            <person name="Mondo S."/>
            <person name="Pangilinan J."/>
            <person name="Riley R."/>
            <person name="LaButti K."/>
            <person name="Andreopoulos B."/>
            <person name="Lipzen A."/>
            <person name="Chen C."/>
            <person name="Yan M."/>
            <person name="Daum C."/>
            <person name="Ng V."/>
            <person name="Clum A."/>
            <person name="Steindorff A."/>
            <person name="Ohm R.A."/>
            <person name="Martin F."/>
            <person name="Silar P."/>
            <person name="Natvig D.O."/>
            <person name="Lalanne C."/>
            <person name="Gautier V."/>
            <person name="Ament-Velasquez S.L."/>
            <person name="Kruys A."/>
            <person name="Hutchinson M.I."/>
            <person name="Powell A.J."/>
            <person name="Barry K."/>
            <person name="Miller A.N."/>
            <person name="Grigoriev I.V."/>
            <person name="Debuchy R."/>
            <person name="Gladieux P."/>
            <person name="Hiltunen Thoren M."/>
            <person name="Johannesson H."/>
        </authorList>
    </citation>
    <scope>NUCLEOTIDE SEQUENCE</scope>
    <source>
        <strain evidence="9">CBS 118394</strain>
    </source>
</reference>
<evidence type="ECO:0000256" key="2">
    <source>
        <dbReference type="ARBA" id="ARBA00022692"/>
    </source>
</evidence>
<feature type="domain" description="Rhodopsin" evidence="8">
    <location>
        <begin position="50"/>
        <end position="302"/>
    </location>
</feature>
<evidence type="ECO:0000256" key="3">
    <source>
        <dbReference type="ARBA" id="ARBA00022989"/>
    </source>
</evidence>
<evidence type="ECO:0000256" key="6">
    <source>
        <dbReference type="SAM" id="MobiDB-lite"/>
    </source>
</evidence>
<feature type="transmembrane region" description="Helical" evidence="7">
    <location>
        <begin position="66"/>
        <end position="86"/>
    </location>
</feature>
<keyword evidence="3 7" id="KW-1133">Transmembrane helix</keyword>
<comment type="caution">
    <text evidence="9">The sequence shown here is derived from an EMBL/GenBank/DDBJ whole genome shotgun (WGS) entry which is preliminary data.</text>
</comment>
<evidence type="ECO:0000313" key="9">
    <source>
        <dbReference type="EMBL" id="KAK3321791.1"/>
    </source>
</evidence>
<feature type="region of interest" description="Disordered" evidence="6">
    <location>
        <begin position="343"/>
        <end position="365"/>
    </location>
</feature>
<gene>
    <name evidence="9" type="ORF">B0H66DRAFT_180863</name>
</gene>
<evidence type="ECO:0000259" key="8">
    <source>
        <dbReference type="Pfam" id="PF20684"/>
    </source>
</evidence>
<feature type="transmembrane region" description="Helical" evidence="7">
    <location>
        <begin position="237"/>
        <end position="259"/>
    </location>
</feature>
<dbReference type="Pfam" id="PF20684">
    <property type="entry name" value="Fung_rhodopsin"/>
    <property type="match status" value="1"/>
</dbReference>
<evidence type="ECO:0000256" key="4">
    <source>
        <dbReference type="ARBA" id="ARBA00023136"/>
    </source>
</evidence>
<dbReference type="InterPro" id="IPR052337">
    <property type="entry name" value="SAT4-like"/>
</dbReference>
<dbReference type="EMBL" id="JAUEDM010000003">
    <property type="protein sequence ID" value="KAK3321791.1"/>
    <property type="molecule type" value="Genomic_DNA"/>
</dbReference>
<evidence type="ECO:0000313" key="10">
    <source>
        <dbReference type="Proteomes" id="UP001283341"/>
    </source>
</evidence>
<protein>
    <recommendedName>
        <fullName evidence="8">Rhodopsin domain-containing protein</fullName>
    </recommendedName>
</protein>
<accession>A0AAE0IB52</accession>
<feature type="transmembrane region" description="Helical" evidence="7">
    <location>
        <begin position="206"/>
        <end position="225"/>
    </location>
</feature>
<name>A0AAE0IB52_9PEZI</name>
<organism evidence="9 10">
    <name type="scientific">Apodospora peruviana</name>
    <dbReference type="NCBI Taxonomy" id="516989"/>
    <lineage>
        <taxon>Eukaryota</taxon>
        <taxon>Fungi</taxon>
        <taxon>Dikarya</taxon>
        <taxon>Ascomycota</taxon>
        <taxon>Pezizomycotina</taxon>
        <taxon>Sordariomycetes</taxon>
        <taxon>Sordariomycetidae</taxon>
        <taxon>Sordariales</taxon>
        <taxon>Lasiosphaeriaceae</taxon>
        <taxon>Apodospora</taxon>
    </lineage>
</organism>
<dbReference type="AlphaFoldDB" id="A0AAE0IB52"/>
<reference evidence="9" key="2">
    <citation type="submission" date="2023-06" db="EMBL/GenBank/DDBJ databases">
        <authorList>
            <consortium name="Lawrence Berkeley National Laboratory"/>
            <person name="Haridas S."/>
            <person name="Hensen N."/>
            <person name="Bonometti L."/>
            <person name="Westerberg I."/>
            <person name="Brannstrom I.O."/>
            <person name="Guillou S."/>
            <person name="Cros-Aarteil S."/>
            <person name="Calhoun S."/>
            <person name="Kuo A."/>
            <person name="Mondo S."/>
            <person name="Pangilinan J."/>
            <person name="Riley R."/>
            <person name="Labutti K."/>
            <person name="Andreopoulos B."/>
            <person name="Lipzen A."/>
            <person name="Chen C."/>
            <person name="Yanf M."/>
            <person name="Daum C."/>
            <person name="Ng V."/>
            <person name="Clum A."/>
            <person name="Steindorff A."/>
            <person name="Ohm R."/>
            <person name="Martin F."/>
            <person name="Silar P."/>
            <person name="Natvig D."/>
            <person name="Lalanne C."/>
            <person name="Gautier V."/>
            <person name="Ament-Velasquez S.L."/>
            <person name="Kruys A."/>
            <person name="Hutchinson M.I."/>
            <person name="Powell A.J."/>
            <person name="Barry K."/>
            <person name="Miller A.N."/>
            <person name="Grigoriev I.V."/>
            <person name="Debuchy R."/>
            <person name="Gladieux P."/>
            <person name="Thoren M.H."/>
            <person name="Johannesson H."/>
        </authorList>
    </citation>
    <scope>NUCLEOTIDE SEQUENCE</scope>
    <source>
        <strain evidence="9">CBS 118394</strain>
    </source>
</reference>
<comment type="subcellular location">
    <subcellularLocation>
        <location evidence="1">Membrane</location>
        <topology evidence="1">Multi-pass membrane protein</topology>
    </subcellularLocation>
</comment>
<comment type="similarity">
    <text evidence="5">Belongs to the SAT4 family.</text>
</comment>
<dbReference type="PANTHER" id="PTHR33048">
    <property type="entry name" value="PTH11-LIKE INTEGRAL MEMBRANE PROTEIN (AFU_ORTHOLOGUE AFUA_5G11245)"/>
    <property type="match status" value="1"/>
</dbReference>
<feature type="transmembrane region" description="Helical" evidence="7">
    <location>
        <begin position="145"/>
        <end position="166"/>
    </location>
</feature>
<keyword evidence="4 7" id="KW-0472">Membrane</keyword>
<feature type="transmembrane region" description="Helical" evidence="7">
    <location>
        <begin position="106"/>
        <end position="124"/>
    </location>
</feature>
<feature type="transmembrane region" description="Helical" evidence="7">
    <location>
        <begin position="33"/>
        <end position="54"/>
    </location>
</feature>
<proteinExistence type="inferred from homology"/>
<dbReference type="GO" id="GO:0016020">
    <property type="term" value="C:membrane"/>
    <property type="evidence" value="ECO:0007669"/>
    <property type="project" value="UniProtKB-SubCell"/>
</dbReference>
<sequence>MGVLRSEDTLLGRVGIANNLGEPMPNVNRRETILGLCISFLTLSWLCVGFRLYARFKIIYSPGWDDLFVVLSLLTTTMGVICIIVATNTGMGQHIVLLAPDVISNYLHIFYIMNATYCMSTALIKMSLLLQYLRLYRPGTALYNICRGLLVFIALWGIAYSIMAWVPCVPVPTYWTHLYNPTEEVKCYAYGSQLVSVFTATYESHAALNLVLDLLVMALPIPLYFQVDTPLKTKMGLVAIIVMGAFVNVFALWRFITMVQHKSTTSPTFDPTWYGPTPIVMAGLETASACICASVPVFWGPLIVSAASGLRQMIFVTKEVQVTSQTRFDIGGDRRRDSEVELHGATLSRENSSGGGGGKTPTPAAQTYTAQTWMGWAADYHNSDEGFHKPYESWMKD</sequence>
<evidence type="ECO:0000256" key="1">
    <source>
        <dbReference type="ARBA" id="ARBA00004141"/>
    </source>
</evidence>
<evidence type="ECO:0000256" key="7">
    <source>
        <dbReference type="SAM" id="Phobius"/>
    </source>
</evidence>